<dbReference type="PANTHER" id="PTHR11236">
    <property type="entry name" value="AMINOBENZOATE/ANTHRANILATE SYNTHASE"/>
    <property type="match status" value="1"/>
</dbReference>
<evidence type="ECO:0000256" key="1">
    <source>
        <dbReference type="SAM" id="MobiDB-lite"/>
    </source>
</evidence>
<dbReference type="AlphaFoldDB" id="W9SIX0"/>
<feature type="domain" description="Chorismate-utilising enzyme C-terminal" evidence="2">
    <location>
        <begin position="108"/>
        <end position="188"/>
    </location>
</feature>
<keyword evidence="5" id="KW-1185">Reference proteome</keyword>
<feature type="region of interest" description="Disordered" evidence="1">
    <location>
        <begin position="264"/>
        <end position="285"/>
    </location>
</feature>
<name>W9SIX0_9ROSA</name>
<proteinExistence type="predicted"/>
<dbReference type="SUPFAM" id="SSF56322">
    <property type="entry name" value="ADC synthase"/>
    <property type="match status" value="1"/>
</dbReference>
<dbReference type="PRINTS" id="PR00095">
    <property type="entry name" value="ANTSNTHASEI"/>
</dbReference>
<dbReference type="InterPro" id="IPR015890">
    <property type="entry name" value="Chorismate_C"/>
</dbReference>
<dbReference type="GO" id="GO:0000162">
    <property type="term" value="P:L-tryptophan biosynthetic process"/>
    <property type="evidence" value="ECO:0007669"/>
    <property type="project" value="TreeGrafter"/>
</dbReference>
<sequence length="285" mass="32044">MRVNYCVGFMVELMGGWVGFFSYDTVRYVEKKKLPFSSAPLDDRNLPDVYLGLYDDVIVFDHVEKKAYVIHWVQLDRYSSVEEAFNDGMNRLEALVSRVHDVVTGCILVASSPEILTCVKKKKITNRPLAGTIRRGKTSKEDLMLEKQLLDDEKQCAEHIMLVDLGRNDVGKSVSTNLPKVANKCKLLDWVEIGEVVAEGRLMPSDPKDLVHHVPLGPNAVRLWVDVAKQPDAFLWRPTSEMSTIEEAISSNVAWPADKILKGAETLDGPPVTTEKSEFLPDDRT</sequence>
<dbReference type="Gene3D" id="3.60.120.10">
    <property type="entry name" value="Anthranilate synthase"/>
    <property type="match status" value="2"/>
</dbReference>
<dbReference type="InterPro" id="IPR006805">
    <property type="entry name" value="Anth_synth_I_N"/>
</dbReference>
<feature type="domain" description="Anthranilate synthase component I N-terminal" evidence="3">
    <location>
        <begin position="13"/>
        <end position="69"/>
    </location>
</feature>
<feature type="compositionally biased region" description="Basic and acidic residues" evidence="1">
    <location>
        <begin position="275"/>
        <end position="285"/>
    </location>
</feature>
<evidence type="ECO:0000259" key="2">
    <source>
        <dbReference type="Pfam" id="PF00425"/>
    </source>
</evidence>
<dbReference type="EMBL" id="KE345646">
    <property type="protein sequence ID" value="EXC10726.1"/>
    <property type="molecule type" value="Genomic_DNA"/>
</dbReference>
<dbReference type="PANTHER" id="PTHR11236:SF9">
    <property type="entry name" value="ANTHRANILATE SYNTHASE COMPONENT 1"/>
    <property type="match status" value="1"/>
</dbReference>
<dbReference type="InterPro" id="IPR019999">
    <property type="entry name" value="Anth_synth_I-like"/>
</dbReference>
<accession>W9SIX0</accession>
<evidence type="ECO:0000313" key="5">
    <source>
        <dbReference type="Proteomes" id="UP000030645"/>
    </source>
</evidence>
<reference evidence="5" key="1">
    <citation type="submission" date="2013-01" db="EMBL/GenBank/DDBJ databases">
        <title>Draft Genome Sequence of a Mulberry Tree, Morus notabilis C.K. Schneid.</title>
        <authorList>
            <person name="He N."/>
            <person name="Zhao S."/>
        </authorList>
    </citation>
    <scope>NUCLEOTIDE SEQUENCE</scope>
</reference>
<organism evidence="4 5">
    <name type="scientific">Morus notabilis</name>
    <dbReference type="NCBI Taxonomy" id="981085"/>
    <lineage>
        <taxon>Eukaryota</taxon>
        <taxon>Viridiplantae</taxon>
        <taxon>Streptophyta</taxon>
        <taxon>Embryophyta</taxon>
        <taxon>Tracheophyta</taxon>
        <taxon>Spermatophyta</taxon>
        <taxon>Magnoliopsida</taxon>
        <taxon>eudicotyledons</taxon>
        <taxon>Gunneridae</taxon>
        <taxon>Pentapetalae</taxon>
        <taxon>rosids</taxon>
        <taxon>fabids</taxon>
        <taxon>Rosales</taxon>
        <taxon>Moraceae</taxon>
        <taxon>Moreae</taxon>
        <taxon>Morus</taxon>
    </lineage>
</organism>
<dbReference type="InterPro" id="IPR005801">
    <property type="entry name" value="ADC_synthase"/>
</dbReference>
<gene>
    <name evidence="4" type="ORF">L484_025310</name>
</gene>
<dbReference type="Pfam" id="PF00425">
    <property type="entry name" value="Chorismate_bind"/>
    <property type="match status" value="1"/>
</dbReference>
<protein>
    <submittedName>
        <fullName evidence="4">Anthranilate synthase component I-2</fullName>
    </submittedName>
</protein>
<evidence type="ECO:0000313" key="4">
    <source>
        <dbReference type="EMBL" id="EXC10726.1"/>
    </source>
</evidence>
<dbReference type="Proteomes" id="UP000030645">
    <property type="component" value="Unassembled WGS sequence"/>
</dbReference>
<dbReference type="eggNOG" id="KOG1223">
    <property type="taxonomic scope" value="Eukaryota"/>
</dbReference>
<dbReference type="Pfam" id="PF04715">
    <property type="entry name" value="Anth_synt_I_N"/>
    <property type="match status" value="1"/>
</dbReference>
<dbReference type="STRING" id="981085.W9SIX0"/>
<evidence type="ECO:0000259" key="3">
    <source>
        <dbReference type="Pfam" id="PF04715"/>
    </source>
</evidence>